<sequence length="536" mass="58300">MSSTLTSKPPTAAEQRVLILAPTKRDGEISAALLLQEGITADVSTNIDSYVEELRRGAGALVLTEDALFHRNSGPLHVALKQQPAWSELPVIALVRNSSDGSIDRQLKLLGHVTLLERPVLLRTFVSSVQTALWARMRQYQIRDLLVKEREAREEAERTSRLKDEFIATLSHELRTPLSAILGWSQLLGRDLLDEKETREAVSSIERNARAQTQLIEDLLDMSRIISGKMRLDVQTADPTDFIAAAIETVRPAAAAKEIRLHSVLDPNAGPVAGDPNRLQQVIWNLLSNAIKFTPKGGEVKVILRRTNSHLEIAICDTGQGISAQFLPYVFDRFRQADGSTTRRFGGLGLGLAIVKQLVELHGGRVEAQSDGDGRGSVFVISLPITAVHSQLPAVALKTPASPSPRERKAAIHSLDGLKILAVDDEADALAIIERVLVMAGAQVYTSTSANDALVAARKFQPDLMVSDIGMPDVDGYELMQMVRGQGYKFPAIALTAFARSQDRTRSMLAGFVAHIAKPVEPTELIATVAAVAGRV</sequence>
<dbReference type="PRINTS" id="PR00344">
    <property type="entry name" value="BCTRLSENSOR"/>
</dbReference>
<evidence type="ECO:0000313" key="7">
    <source>
        <dbReference type="EMBL" id="QDU27285.1"/>
    </source>
</evidence>
<feature type="domain" description="Histidine kinase" evidence="5">
    <location>
        <begin position="169"/>
        <end position="387"/>
    </location>
</feature>
<evidence type="ECO:0000313" key="8">
    <source>
        <dbReference type="Proteomes" id="UP000315017"/>
    </source>
</evidence>
<keyword evidence="7" id="KW-0418">Kinase</keyword>
<dbReference type="InterPro" id="IPR005467">
    <property type="entry name" value="His_kinase_dom"/>
</dbReference>
<dbReference type="PANTHER" id="PTHR43547:SF2">
    <property type="entry name" value="HYBRID SIGNAL TRANSDUCTION HISTIDINE KINASE C"/>
    <property type="match status" value="1"/>
</dbReference>
<protein>
    <recommendedName>
        <fullName evidence="2">histidine kinase</fullName>
        <ecNumber evidence="2">2.7.13.3</ecNumber>
    </recommendedName>
</protein>
<dbReference type="OrthoDB" id="3272385at2"/>
<dbReference type="Pfam" id="PF00072">
    <property type="entry name" value="Response_reg"/>
    <property type="match status" value="1"/>
</dbReference>
<evidence type="ECO:0000256" key="4">
    <source>
        <dbReference type="PROSITE-ProRule" id="PRU00169"/>
    </source>
</evidence>
<dbReference type="SMART" id="SM00388">
    <property type="entry name" value="HisKA"/>
    <property type="match status" value="1"/>
</dbReference>
<dbReference type="FunFam" id="3.30.565.10:FF:000010">
    <property type="entry name" value="Sensor histidine kinase RcsC"/>
    <property type="match status" value="1"/>
</dbReference>
<dbReference type="SMART" id="SM00448">
    <property type="entry name" value="REC"/>
    <property type="match status" value="1"/>
</dbReference>
<dbReference type="CDD" id="cd00082">
    <property type="entry name" value="HisKA"/>
    <property type="match status" value="1"/>
</dbReference>
<dbReference type="CDD" id="cd16922">
    <property type="entry name" value="HATPase_EvgS-ArcB-TorS-like"/>
    <property type="match status" value="1"/>
</dbReference>
<organism evidence="7 8">
    <name type="scientific">Anatilimnocola aggregata</name>
    <dbReference type="NCBI Taxonomy" id="2528021"/>
    <lineage>
        <taxon>Bacteria</taxon>
        <taxon>Pseudomonadati</taxon>
        <taxon>Planctomycetota</taxon>
        <taxon>Planctomycetia</taxon>
        <taxon>Pirellulales</taxon>
        <taxon>Pirellulaceae</taxon>
        <taxon>Anatilimnocola</taxon>
    </lineage>
</organism>
<dbReference type="EC" id="2.7.13.3" evidence="2"/>
<dbReference type="SUPFAM" id="SSF55874">
    <property type="entry name" value="ATPase domain of HSP90 chaperone/DNA topoisomerase II/histidine kinase"/>
    <property type="match status" value="1"/>
</dbReference>
<comment type="catalytic activity">
    <reaction evidence="1">
        <text>ATP + protein L-histidine = ADP + protein N-phospho-L-histidine.</text>
        <dbReference type="EC" id="2.7.13.3"/>
    </reaction>
</comment>
<dbReference type="SUPFAM" id="SSF52172">
    <property type="entry name" value="CheY-like"/>
    <property type="match status" value="2"/>
</dbReference>
<dbReference type="SUPFAM" id="SSF47384">
    <property type="entry name" value="Homodimeric domain of signal transducing histidine kinase"/>
    <property type="match status" value="1"/>
</dbReference>
<dbReference type="Gene3D" id="3.40.50.2300">
    <property type="match status" value="1"/>
</dbReference>
<dbReference type="Pfam" id="PF00512">
    <property type="entry name" value="HisKA"/>
    <property type="match status" value="1"/>
</dbReference>
<dbReference type="Proteomes" id="UP000315017">
    <property type="component" value="Chromosome"/>
</dbReference>
<dbReference type="GO" id="GO:0000155">
    <property type="term" value="F:phosphorelay sensor kinase activity"/>
    <property type="evidence" value="ECO:0007669"/>
    <property type="project" value="InterPro"/>
</dbReference>
<dbReference type="InterPro" id="IPR003661">
    <property type="entry name" value="HisK_dim/P_dom"/>
</dbReference>
<dbReference type="InterPro" id="IPR003594">
    <property type="entry name" value="HATPase_dom"/>
</dbReference>
<proteinExistence type="predicted"/>
<evidence type="ECO:0000256" key="2">
    <source>
        <dbReference type="ARBA" id="ARBA00012438"/>
    </source>
</evidence>
<evidence type="ECO:0000259" key="5">
    <source>
        <dbReference type="PROSITE" id="PS50109"/>
    </source>
</evidence>
<evidence type="ECO:0000256" key="1">
    <source>
        <dbReference type="ARBA" id="ARBA00000085"/>
    </source>
</evidence>
<dbReference type="PANTHER" id="PTHR43547">
    <property type="entry name" value="TWO-COMPONENT HISTIDINE KINASE"/>
    <property type="match status" value="1"/>
</dbReference>
<accession>A0A517YAM3</accession>
<keyword evidence="8" id="KW-1185">Reference proteome</keyword>
<dbReference type="PROSITE" id="PS50110">
    <property type="entry name" value="RESPONSE_REGULATORY"/>
    <property type="match status" value="1"/>
</dbReference>
<dbReference type="Gene3D" id="3.30.565.10">
    <property type="entry name" value="Histidine kinase-like ATPase, C-terminal domain"/>
    <property type="match status" value="1"/>
</dbReference>
<keyword evidence="3 4" id="KW-0597">Phosphoprotein</keyword>
<dbReference type="InterPro" id="IPR036097">
    <property type="entry name" value="HisK_dim/P_sf"/>
</dbReference>
<dbReference type="InterPro" id="IPR011006">
    <property type="entry name" value="CheY-like_superfamily"/>
</dbReference>
<dbReference type="EMBL" id="CP036274">
    <property type="protein sequence ID" value="QDU27285.1"/>
    <property type="molecule type" value="Genomic_DNA"/>
</dbReference>
<name>A0A517YAM3_9BACT</name>
<evidence type="ECO:0000259" key="6">
    <source>
        <dbReference type="PROSITE" id="PS50110"/>
    </source>
</evidence>
<gene>
    <name evidence="7" type="primary">luxQ_5</name>
    <name evidence="7" type="ORF">ETAA8_23720</name>
</gene>
<evidence type="ECO:0000256" key="3">
    <source>
        <dbReference type="ARBA" id="ARBA00022553"/>
    </source>
</evidence>
<dbReference type="InterPro" id="IPR001789">
    <property type="entry name" value="Sig_transdc_resp-reg_receiver"/>
</dbReference>
<dbReference type="KEGG" id="aagg:ETAA8_23720"/>
<reference evidence="7 8" key="1">
    <citation type="submission" date="2019-02" db="EMBL/GenBank/DDBJ databases">
        <title>Deep-cultivation of Planctomycetes and their phenomic and genomic characterization uncovers novel biology.</title>
        <authorList>
            <person name="Wiegand S."/>
            <person name="Jogler M."/>
            <person name="Boedeker C."/>
            <person name="Pinto D."/>
            <person name="Vollmers J."/>
            <person name="Rivas-Marin E."/>
            <person name="Kohn T."/>
            <person name="Peeters S.H."/>
            <person name="Heuer A."/>
            <person name="Rast P."/>
            <person name="Oberbeckmann S."/>
            <person name="Bunk B."/>
            <person name="Jeske O."/>
            <person name="Meyerdierks A."/>
            <person name="Storesund J.E."/>
            <person name="Kallscheuer N."/>
            <person name="Luecker S."/>
            <person name="Lage O.M."/>
            <person name="Pohl T."/>
            <person name="Merkel B.J."/>
            <person name="Hornburger P."/>
            <person name="Mueller R.-W."/>
            <person name="Bruemmer F."/>
            <person name="Labrenz M."/>
            <person name="Spormann A.M."/>
            <person name="Op den Camp H."/>
            <person name="Overmann J."/>
            <person name="Amann R."/>
            <person name="Jetten M.S.M."/>
            <person name="Mascher T."/>
            <person name="Medema M.H."/>
            <person name="Devos D.P."/>
            <person name="Kaster A.-K."/>
            <person name="Ovreas L."/>
            <person name="Rohde M."/>
            <person name="Galperin M.Y."/>
            <person name="Jogler C."/>
        </authorList>
    </citation>
    <scope>NUCLEOTIDE SEQUENCE [LARGE SCALE GENOMIC DNA]</scope>
    <source>
        <strain evidence="7 8">ETA_A8</strain>
    </source>
</reference>
<keyword evidence="7" id="KW-0808">Transferase</keyword>
<feature type="modified residue" description="4-aspartylphosphate" evidence="4">
    <location>
        <position position="468"/>
    </location>
</feature>
<dbReference type="SMART" id="SM00387">
    <property type="entry name" value="HATPase_c"/>
    <property type="match status" value="1"/>
</dbReference>
<dbReference type="InterPro" id="IPR036890">
    <property type="entry name" value="HATPase_C_sf"/>
</dbReference>
<dbReference type="Gene3D" id="1.10.287.130">
    <property type="match status" value="1"/>
</dbReference>
<dbReference type="Pfam" id="PF02518">
    <property type="entry name" value="HATPase_c"/>
    <property type="match status" value="1"/>
</dbReference>
<dbReference type="RefSeq" id="WP_145088137.1">
    <property type="nucleotide sequence ID" value="NZ_CP036274.1"/>
</dbReference>
<dbReference type="InterPro" id="IPR004358">
    <property type="entry name" value="Sig_transdc_His_kin-like_C"/>
</dbReference>
<feature type="domain" description="Response regulatory" evidence="6">
    <location>
        <begin position="419"/>
        <end position="533"/>
    </location>
</feature>
<dbReference type="AlphaFoldDB" id="A0A517YAM3"/>
<dbReference type="PROSITE" id="PS50109">
    <property type="entry name" value="HIS_KIN"/>
    <property type="match status" value="1"/>
</dbReference>
<dbReference type="CDD" id="cd17580">
    <property type="entry name" value="REC_2_DhkD-like"/>
    <property type="match status" value="1"/>
</dbReference>